<evidence type="ECO:0000313" key="1">
    <source>
        <dbReference type="EMBL" id="MFC0672768.1"/>
    </source>
</evidence>
<reference evidence="1 2" key="1">
    <citation type="submission" date="2024-09" db="EMBL/GenBank/DDBJ databases">
        <authorList>
            <person name="Sun Q."/>
            <person name="Mori K."/>
        </authorList>
    </citation>
    <scope>NUCLEOTIDE SEQUENCE [LARGE SCALE GENOMIC DNA]</scope>
    <source>
        <strain evidence="1 2">CICC 10874</strain>
    </source>
</reference>
<evidence type="ECO:0008006" key="3">
    <source>
        <dbReference type="Google" id="ProtNLM"/>
    </source>
</evidence>
<gene>
    <name evidence="1" type="ORF">ACFFF6_02225</name>
</gene>
<protein>
    <recommendedName>
        <fullName evidence="3">DUF559 domain-containing protein</fullName>
    </recommendedName>
</protein>
<keyword evidence="2" id="KW-1185">Reference proteome</keyword>
<proteinExistence type="predicted"/>
<dbReference type="EMBL" id="JBHLSV010000002">
    <property type="protein sequence ID" value="MFC0672768.1"/>
    <property type="molecule type" value="Genomic_DNA"/>
</dbReference>
<sequence>MRRDLATYDGALMARHVWRALGVHPRTLAGPAYTRVFTGYWTPTDHPASLNTMCWVLQRAILPDAVICGATAALLHGIALPAAFEDGIALLRPRFEDEHLYAASSMPAVPSVRRGASLRTGAKLPNIHVRLDPRTPVTRRRGMVIHRFESGPTAQRGRVRLSSVVEVLRELAADLPLYDLVAAIDGVIGAGQPVRGVTREDIAARIAVLGARPGIARLREALDRSRENVRSPSESVMRMLIVDAGLPEPRVNVAVLDPETGQLRVLDLVWEGAMRVLEYDGDVHRTKARWREDETRADELRALGWDIVRANGDDLLRPLRILLRVAKALRRRGIEVPSDERIRAFVASLPSRDLSLRLAEEQL</sequence>
<dbReference type="Proteomes" id="UP001589793">
    <property type="component" value="Unassembled WGS sequence"/>
</dbReference>
<name>A0ABV6R704_9MICO</name>
<organism evidence="1 2">
    <name type="scientific">Brachybacterium hainanense</name>
    <dbReference type="NCBI Taxonomy" id="1541174"/>
    <lineage>
        <taxon>Bacteria</taxon>
        <taxon>Bacillati</taxon>
        <taxon>Actinomycetota</taxon>
        <taxon>Actinomycetes</taxon>
        <taxon>Micrococcales</taxon>
        <taxon>Dermabacteraceae</taxon>
        <taxon>Brachybacterium</taxon>
    </lineage>
</organism>
<accession>A0ABV6R704</accession>
<dbReference type="RefSeq" id="WP_376977815.1">
    <property type="nucleotide sequence ID" value="NZ_JBHLSV010000002.1"/>
</dbReference>
<evidence type="ECO:0000313" key="2">
    <source>
        <dbReference type="Proteomes" id="UP001589793"/>
    </source>
</evidence>
<comment type="caution">
    <text evidence="1">The sequence shown here is derived from an EMBL/GenBank/DDBJ whole genome shotgun (WGS) entry which is preliminary data.</text>
</comment>